<proteinExistence type="predicted"/>
<sequence>MYIASVGIKAAFALGLAMSPRRAGNQRCAAEEDELDWRIEQIMDTRLGVVLEDRLDVIVEHLAEMMGVLMEAWQEVDSRRSRVPNPTADLEDDEYDFYFEGEENEHAWGDHRRGGLQPEEFLDWLATVEEVLEFKGNLKQGSRLVDEYTSEFTSWLLVTSFMKLRINCTIPGRPSKPANIGPSSSGAKCFKCGEPGHRQSECIKGKNKAMFVEEDQSDDAVFVAGGDGKAEFDEEEKIVIEDGVPNLFDRSVIHDERTNKYYFTYKGLKIVQVSNRDRNAIESRPVNLVTGTNLLSLARFREELHDAEYMFALVSRGVVEEDIAPVESLPILKEFQDVFPEELPNGLSPLRGIQHHIDLKPGASLPNNHTTG</sequence>
<evidence type="ECO:0000256" key="1">
    <source>
        <dbReference type="PROSITE-ProRule" id="PRU00047"/>
    </source>
</evidence>
<dbReference type="GO" id="GO:0008270">
    <property type="term" value="F:zinc ion binding"/>
    <property type="evidence" value="ECO:0007669"/>
    <property type="project" value="UniProtKB-KW"/>
</dbReference>
<evidence type="ECO:0000259" key="2">
    <source>
        <dbReference type="PROSITE" id="PS50158"/>
    </source>
</evidence>
<dbReference type="PANTHER" id="PTHR35046">
    <property type="entry name" value="ZINC KNUCKLE (CCHC-TYPE) FAMILY PROTEIN"/>
    <property type="match status" value="1"/>
</dbReference>
<keyword evidence="1" id="KW-0479">Metal-binding</keyword>
<name>A0A2I0I028_PUNGR</name>
<reference evidence="3 4" key="1">
    <citation type="submission" date="2017-11" db="EMBL/GenBank/DDBJ databases">
        <title>De-novo sequencing of pomegranate (Punica granatum L.) genome.</title>
        <authorList>
            <person name="Akparov Z."/>
            <person name="Amiraslanov A."/>
            <person name="Hajiyeva S."/>
            <person name="Abbasov M."/>
            <person name="Kaur K."/>
            <person name="Hamwieh A."/>
            <person name="Solovyev V."/>
            <person name="Salamov A."/>
            <person name="Braich B."/>
            <person name="Kosarev P."/>
            <person name="Mahmoud A."/>
            <person name="Hajiyev E."/>
            <person name="Babayeva S."/>
            <person name="Izzatullayeva V."/>
            <person name="Mammadov A."/>
            <person name="Mammadov A."/>
            <person name="Sharifova S."/>
            <person name="Ojaghi J."/>
            <person name="Eynullazada K."/>
            <person name="Bayramov B."/>
            <person name="Abdulazimova A."/>
            <person name="Shahmuradov I."/>
        </authorList>
    </citation>
    <scope>NUCLEOTIDE SEQUENCE [LARGE SCALE GENOMIC DNA]</scope>
    <source>
        <strain evidence="4">cv. AG2017</strain>
        <tissue evidence="3">Leaf</tissue>
    </source>
</reference>
<dbReference type="EMBL" id="PGOL01004466">
    <property type="protein sequence ID" value="PKI37302.1"/>
    <property type="molecule type" value="Genomic_DNA"/>
</dbReference>
<dbReference type="GO" id="GO:0003676">
    <property type="term" value="F:nucleic acid binding"/>
    <property type="evidence" value="ECO:0007669"/>
    <property type="project" value="InterPro"/>
</dbReference>
<dbReference type="STRING" id="22663.A0A2I0I028"/>
<keyword evidence="4" id="KW-1185">Reference proteome</keyword>
<evidence type="ECO:0000313" key="3">
    <source>
        <dbReference type="EMBL" id="PKI37302.1"/>
    </source>
</evidence>
<dbReference type="Pfam" id="PF00098">
    <property type="entry name" value="zf-CCHC"/>
    <property type="match status" value="1"/>
</dbReference>
<dbReference type="PANTHER" id="PTHR35046:SF18">
    <property type="entry name" value="RNA-DIRECTED DNA POLYMERASE"/>
    <property type="match status" value="1"/>
</dbReference>
<dbReference type="Proteomes" id="UP000233551">
    <property type="component" value="Unassembled WGS sequence"/>
</dbReference>
<dbReference type="InterPro" id="IPR001878">
    <property type="entry name" value="Znf_CCHC"/>
</dbReference>
<feature type="domain" description="CCHC-type" evidence="2">
    <location>
        <begin position="188"/>
        <end position="202"/>
    </location>
</feature>
<accession>A0A2I0I028</accession>
<gene>
    <name evidence="3" type="ORF">CRG98_042297</name>
</gene>
<dbReference type="SMART" id="SM00343">
    <property type="entry name" value="ZnF_C2HC"/>
    <property type="match status" value="1"/>
</dbReference>
<organism evidence="3 4">
    <name type="scientific">Punica granatum</name>
    <name type="common">Pomegranate</name>
    <dbReference type="NCBI Taxonomy" id="22663"/>
    <lineage>
        <taxon>Eukaryota</taxon>
        <taxon>Viridiplantae</taxon>
        <taxon>Streptophyta</taxon>
        <taxon>Embryophyta</taxon>
        <taxon>Tracheophyta</taxon>
        <taxon>Spermatophyta</taxon>
        <taxon>Magnoliopsida</taxon>
        <taxon>eudicotyledons</taxon>
        <taxon>Gunneridae</taxon>
        <taxon>Pentapetalae</taxon>
        <taxon>rosids</taxon>
        <taxon>malvids</taxon>
        <taxon>Myrtales</taxon>
        <taxon>Lythraceae</taxon>
        <taxon>Punica</taxon>
    </lineage>
</organism>
<protein>
    <recommendedName>
        <fullName evidence="2">CCHC-type domain-containing protein</fullName>
    </recommendedName>
</protein>
<comment type="caution">
    <text evidence="3">The sequence shown here is derived from an EMBL/GenBank/DDBJ whole genome shotgun (WGS) entry which is preliminary data.</text>
</comment>
<dbReference type="AlphaFoldDB" id="A0A2I0I028"/>
<dbReference type="SUPFAM" id="SSF57756">
    <property type="entry name" value="Retrovirus zinc finger-like domains"/>
    <property type="match status" value="1"/>
</dbReference>
<evidence type="ECO:0000313" key="4">
    <source>
        <dbReference type="Proteomes" id="UP000233551"/>
    </source>
</evidence>
<dbReference type="InterPro" id="IPR036875">
    <property type="entry name" value="Znf_CCHC_sf"/>
</dbReference>
<keyword evidence="1" id="KW-0863">Zinc-finger</keyword>
<keyword evidence="1" id="KW-0862">Zinc</keyword>
<dbReference type="PROSITE" id="PS50158">
    <property type="entry name" value="ZF_CCHC"/>
    <property type="match status" value="1"/>
</dbReference>